<name>A0A3N5B734_9BACI</name>
<dbReference type="InterPro" id="IPR020476">
    <property type="entry name" value="Nudix_hydrolase"/>
</dbReference>
<protein>
    <submittedName>
        <fullName evidence="6">Dihydroneopterin triphosphate pyrophosphatase</fullName>
    </submittedName>
</protein>
<dbReference type="Pfam" id="PF00293">
    <property type="entry name" value="NUDIX"/>
    <property type="match status" value="1"/>
</dbReference>
<dbReference type="RefSeq" id="WP_124221555.1">
    <property type="nucleotide sequence ID" value="NZ_RKRF01000009.1"/>
</dbReference>
<keyword evidence="7" id="KW-1185">Reference proteome</keyword>
<keyword evidence="3" id="KW-0460">Magnesium</keyword>
<dbReference type="PRINTS" id="PR00502">
    <property type="entry name" value="NUDIXFAMILY"/>
</dbReference>
<dbReference type="PANTHER" id="PTHR43222:SF2">
    <property type="entry name" value="NUDIX HYDROLASE 23, CHLOROPLASTIC"/>
    <property type="match status" value="1"/>
</dbReference>
<dbReference type="InterPro" id="IPR000086">
    <property type="entry name" value="NUDIX_hydrolase_dom"/>
</dbReference>
<dbReference type="CDD" id="cd18886">
    <property type="entry name" value="NUDIX_MutT_Nudt1"/>
    <property type="match status" value="1"/>
</dbReference>
<dbReference type="OrthoDB" id="9131041at2"/>
<dbReference type="Gene3D" id="3.90.79.10">
    <property type="entry name" value="Nucleoside Triphosphate Pyrophosphohydrolase"/>
    <property type="match status" value="1"/>
</dbReference>
<evidence type="ECO:0000256" key="3">
    <source>
        <dbReference type="ARBA" id="ARBA00022842"/>
    </source>
</evidence>
<comment type="caution">
    <text evidence="6">The sequence shown here is derived from an EMBL/GenBank/DDBJ whole genome shotgun (WGS) entry which is preliminary data.</text>
</comment>
<evidence type="ECO:0000259" key="5">
    <source>
        <dbReference type="PROSITE" id="PS51462"/>
    </source>
</evidence>
<dbReference type="InterPro" id="IPR015797">
    <property type="entry name" value="NUDIX_hydrolase-like_dom_sf"/>
</dbReference>
<evidence type="ECO:0000313" key="7">
    <source>
        <dbReference type="Proteomes" id="UP000276443"/>
    </source>
</evidence>
<dbReference type="PANTHER" id="PTHR43222">
    <property type="entry name" value="NUDIX HYDROLASE 23"/>
    <property type="match status" value="1"/>
</dbReference>
<organism evidence="6 7">
    <name type="scientific">Aquisalibacillus elongatus</name>
    <dbReference type="NCBI Taxonomy" id="485577"/>
    <lineage>
        <taxon>Bacteria</taxon>
        <taxon>Bacillati</taxon>
        <taxon>Bacillota</taxon>
        <taxon>Bacilli</taxon>
        <taxon>Bacillales</taxon>
        <taxon>Bacillaceae</taxon>
        <taxon>Aquisalibacillus</taxon>
    </lineage>
</organism>
<dbReference type="Proteomes" id="UP000276443">
    <property type="component" value="Unassembled WGS sequence"/>
</dbReference>
<comment type="cofactor">
    <cofactor evidence="1">
        <name>Mg(2+)</name>
        <dbReference type="ChEBI" id="CHEBI:18420"/>
    </cofactor>
</comment>
<evidence type="ECO:0000256" key="2">
    <source>
        <dbReference type="ARBA" id="ARBA00022801"/>
    </source>
</evidence>
<sequence length="163" mass="18832">MLKYTICFIKLNDEILMLNRQNPPNMGHWNGVGGKIDSGETPKECVIREVKEETGIELYENQAIYKGVTTWLSDGIRHGGMYVFLAELDKNPGLNTPVKMDEGIFDWKFVDWLLDEQNLGSGQLIPRYLPDILMDQQCYEHHFQINDKQVVSYERSVLEHANV</sequence>
<reference evidence="6 7" key="1">
    <citation type="submission" date="2018-11" db="EMBL/GenBank/DDBJ databases">
        <title>Genomic Encyclopedia of Type Strains, Phase IV (KMG-IV): sequencing the most valuable type-strain genomes for metagenomic binning, comparative biology and taxonomic classification.</title>
        <authorList>
            <person name="Goeker M."/>
        </authorList>
    </citation>
    <scope>NUCLEOTIDE SEQUENCE [LARGE SCALE GENOMIC DNA]</scope>
    <source>
        <strain evidence="6 7">DSM 18090</strain>
    </source>
</reference>
<accession>A0A3N5B734</accession>
<proteinExistence type="inferred from homology"/>
<gene>
    <name evidence="6" type="ORF">EDC24_1669</name>
</gene>
<evidence type="ECO:0000256" key="4">
    <source>
        <dbReference type="RuleBase" id="RU003476"/>
    </source>
</evidence>
<dbReference type="InterPro" id="IPR020084">
    <property type="entry name" value="NUDIX_hydrolase_CS"/>
</dbReference>
<evidence type="ECO:0000256" key="1">
    <source>
        <dbReference type="ARBA" id="ARBA00001946"/>
    </source>
</evidence>
<dbReference type="EMBL" id="RKRF01000009">
    <property type="protein sequence ID" value="RPF53173.1"/>
    <property type="molecule type" value="Genomic_DNA"/>
</dbReference>
<evidence type="ECO:0000313" key="6">
    <source>
        <dbReference type="EMBL" id="RPF53173.1"/>
    </source>
</evidence>
<dbReference type="SUPFAM" id="SSF55811">
    <property type="entry name" value="Nudix"/>
    <property type="match status" value="1"/>
</dbReference>
<dbReference type="AlphaFoldDB" id="A0A3N5B734"/>
<dbReference type="PROSITE" id="PS51462">
    <property type="entry name" value="NUDIX"/>
    <property type="match status" value="1"/>
</dbReference>
<keyword evidence="2 4" id="KW-0378">Hydrolase</keyword>
<dbReference type="GO" id="GO:0016787">
    <property type="term" value="F:hydrolase activity"/>
    <property type="evidence" value="ECO:0007669"/>
    <property type="project" value="UniProtKB-KW"/>
</dbReference>
<dbReference type="PROSITE" id="PS00893">
    <property type="entry name" value="NUDIX_BOX"/>
    <property type="match status" value="1"/>
</dbReference>
<comment type="similarity">
    <text evidence="4">Belongs to the Nudix hydrolase family.</text>
</comment>
<feature type="domain" description="Nudix hydrolase" evidence="5">
    <location>
        <begin position="1"/>
        <end position="133"/>
    </location>
</feature>